<dbReference type="RefSeq" id="WP_162277681.1">
    <property type="nucleotide sequence ID" value="NZ_FOBB01000009.1"/>
</dbReference>
<feature type="chain" id="PRO_5011749135" evidence="2">
    <location>
        <begin position="21"/>
        <end position="1042"/>
    </location>
</feature>
<dbReference type="InterPro" id="IPR011110">
    <property type="entry name" value="Reg_prop"/>
</dbReference>
<dbReference type="Pfam" id="PF06580">
    <property type="entry name" value="His_kinase"/>
    <property type="match status" value="1"/>
</dbReference>
<feature type="domain" description="Signal transduction histidine kinase internal region" evidence="3">
    <location>
        <begin position="832"/>
        <end position="912"/>
    </location>
</feature>
<dbReference type="InterPro" id="IPR050640">
    <property type="entry name" value="Bact_2-comp_sensor_kinase"/>
</dbReference>
<protein>
    <submittedName>
        <fullName evidence="4">Two component regulator propeller</fullName>
    </submittedName>
</protein>
<evidence type="ECO:0000256" key="2">
    <source>
        <dbReference type="SAM" id="SignalP"/>
    </source>
</evidence>
<dbReference type="InterPro" id="IPR013783">
    <property type="entry name" value="Ig-like_fold"/>
</dbReference>
<name>A0A1H8FKR5_9BACT</name>
<reference evidence="4 5" key="1">
    <citation type="submission" date="2016-10" db="EMBL/GenBank/DDBJ databases">
        <authorList>
            <person name="de Groot N.N."/>
        </authorList>
    </citation>
    <scope>NUCLEOTIDE SEQUENCE [LARGE SCALE GENOMIC DNA]</scope>
    <source>
        <strain evidence="4 5">DSM 21039</strain>
    </source>
</reference>
<dbReference type="PANTHER" id="PTHR34220">
    <property type="entry name" value="SENSOR HISTIDINE KINASE YPDA"/>
    <property type="match status" value="1"/>
</dbReference>
<gene>
    <name evidence="4" type="ORF">SAMN04488505_109224</name>
</gene>
<keyword evidence="1" id="KW-0812">Transmembrane</keyword>
<dbReference type="Gene3D" id="3.30.565.10">
    <property type="entry name" value="Histidine kinase-like ATPase, C-terminal domain"/>
    <property type="match status" value="1"/>
</dbReference>
<organism evidence="4 5">
    <name type="scientific">Chitinophaga rupis</name>
    <dbReference type="NCBI Taxonomy" id="573321"/>
    <lineage>
        <taxon>Bacteria</taxon>
        <taxon>Pseudomonadati</taxon>
        <taxon>Bacteroidota</taxon>
        <taxon>Chitinophagia</taxon>
        <taxon>Chitinophagales</taxon>
        <taxon>Chitinophagaceae</taxon>
        <taxon>Chitinophaga</taxon>
    </lineage>
</organism>
<dbReference type="InterPro" id="IPR015943">
    <property type="entry name" value="WD40/YVTN_repeat-like_dom_sf"/>
</dbReference>
<sequence>MYVRLTIVPLLCLFCNLLTAQDLRESDFTRYSRQEGLSDDNITSLVQDATGYIWAATSSGLNRYNGSQFMQFHNTDDSLSLPAEEIKGLVFLGQSRLGVRTGVGLHMINTATGDARNIFIPYKQKKFQYKFNNIMSVRSCNNGDIIVLTRPGIYHYDKNYRLVYRYDHYKDSEITQPLIFGIGLLQLDEQRFIITSYLGFYLYNTVTHRVKKMEAADCPLLAEYLPLSQSKVFQIRTGRFFILPENSDSLIYVDVPTQQKIVSRLPVLPYQERLIGERSKLIQVNDTLFYFTGQVSGFHKMIFNPQTGNAHIFPEKYFAAYSCNSLLKDRDGYLWVGTNKGLFHQHNRQGRIEQAALPLSINTAFPNLIMDDVYGAGDQLYVACRENGGLLVFDKQPFRFNKRISFKSYAAAADNIYCLAPADEHSLLVGTERPLLRLDLQTHKVLQHWDLPEYEAADLQTDHRGRTWITAANIYTYSAATRQLTPVNTATPLYRGIQRALRLGLDTAGNIWMAGHGLCRYNPFTQQFDRLVDTFPYIKMPDRQVNNFVVDEHNTIWCNSNNNGLAGYNLRTGKWLHYTRSNGLQDNNIAAMTVVNNRLWMAGHSGLSCLDLATLRMVSFGKEDGFPDLPVADGSKFYYDTASRQLSIGFSRILVKFDPESLLTTMTAPPFFIENISIGDQQEIHFPAKEITTSWYRNDITVTLGSINFLYSSSQRFAYRILKADSSGWQQLGVRNTFNIASLAPGLYRVQVKLFAINNRWPEQVQEFTIRVLPPFWLTPWFFGLLLLLAAIAVYTVFRWRTGILQRQLASEQSLRIKHEELNSINEQLAEAQLLALQTQMNPHFIFNALNGIKRMILEQDISNASRYLSKFAQMIRLTLSQSKQSFVTLKENIEYLESYLQMEKLRFDDSFTYTIQTDDELADEDITIPTLMIQPLVENAIWHGLMHREGEKAVDIVFSLQGEVFTCTITDNGIGIRQAEKLKQQRKTTHRSVGLDNLRNRISIMNEKYHMDCALTITDRSDNGHHNTGTQAVLRFKLTDL</sequence>
<dbReference type="EMBL" id="FOBB01000009">
    <property type="protein sequence ID" value="SEN32114.1"/>
    <property type="molecule type" value="Genomic_DNA"/>
</dbReference>
<evidence type="ECO:0000256" key="1">
    <source>
        <dbReference type="SAM" id="Phobius"/>
    </source>
</evidence>
<dbReference type="SUPFAM" id="SSF63829">
    <property type="entry name" value="Calcium-dependent phosphotriesterase"/>
    <property type="match status" value="1"/>
</dbReference>
<dbReference type="PANTHER" id="PTHR34220:SF7">
    <property type="entry name" value="SENSOR HISTIDINE KINASE YPDA"/>
    <property type="match status" value="1"/>
</dbReference>
<dbReference type="STRING" id="573321.SAMN04488505_109224"/>
<dbReference type="Proteomes" id="UP000198984">
    <property type="component" value="Unassembled WGS sequence"/>
</dbReference>
<keyword evidence="1" id="KW-1133">Transmembrane helix</keyword>
<dbReference type="AlphaFoldDB" id="A0A1H8FKR5"/>
<dbReference type="OrthoDB" id="9809670at2"/>
<proteinExistence type="predicted"/>
<accession>A0A1H8FKR5</accession>
<dbReference type="Gene3D" id="2.130.10.10">
    <property type="entry name" value="YVTN repeat-like/Quinoprotein amine dehydrogenase"/>
    <property type="match status" value="3"/>
</dbReference>
<feature type="signal peptide" evidence="2">
    <location>
        <begin position="1"/>
        <end position="20"/>
    </location>
</feature>
<evidence type="ECO:0000259" key="3">
    <source>
        <dbReference type="Pfam" id="PF06580"/>
    </source>
</evidence>
<dbReference type="Pfam" id="PF07494">
    <property type="entry name" value="Reg_prop"/>
    <property type="match status" value="2"/>
</dbReference>
<evidence type="ECO:0000313" key="4">
    <source>
        <dbReference type="EMBL" id="SEN32114.1"/>
    </source>
</evidence>
<dbReference type="GO" id="GO:0000155">
    <property type="term" value="F:phosphorelay sensor kinase activity"/>
    <property type="evidence" value="ECO:0007669"/>
    <property type="project" value="InterPro"/>
</dbReference>
<evidence type="ECO:0000313" key="5">
    <source>
        <dbReference type="Proteomes" id="UP000198984"/>
    </source>
</evidence>
<dbReference type="InterPro" id="IPR036890">
    <property type="entry name" value="HATPase_C_sf"/>
</dbReference>
<feature type="transmembrane region" description="Helical" evidence="1">
    <location>
        <begin position="776"/>
        <end position="798"/>
    </location>
</feature>
<dbReference type="SUPFAM" id="SSF55874">
    <property type="entry name" value="ATPase domain of HSP90 chaperone/DNA topoisomerase II/histidine kinase"/>
    <property type="match status" value="1"/>
</dbReference>
<keyword evidence="1" id="KW-0472">Membrane</keyword>
<dbReference type="InterPro" id="IPR010559">
    <property type="entry name" value="Sig_transdc_His_kin_internal"/>
</dbReference>
<dbReference type="Gene3D" id="2.60.40.10">
    <property type="entry name" value="Immunoglobulins"/>
    <property type="match status" value="1"/>
</dbReference>
<dbReference type="GO" id="GO:0016020">
    <property type="term" value="C:membrane"/>
    <property type="evidence" value="ECO:0007669"/>
    <property type="project" value="InterPro"/>
</dbReference>
<keyword evidence="5" id="KW-1185">Reference proteome</keyword>
<keyword evidence="2" id="KW-0732">Signal</keyword>